<proteinExistence type="predicted"/>
<dbReference type="EMBL" id="FIZY01000002">
    <property type="protein sequence ID" value="CZF78087.1"/>
    <property type="molecule type" value="Genomic_DNA"/>
</dbReference>
<keyword evidence="2" id="KW-1185">Reference proteome</keyword>
<sequence length="73" mass="8252">MDLKVGRKTLLDTESIEYQWIRTLASDGSSDEMINNSIRRCLGGNEDVADRIRRVALGLCPVTELLRVLPTNY</sequence>
<dbReference type="OrthoDB" id="5828134at2"/>
<name>A0A128EU23_9GAMM</name>
<protein>
    <submittedName>
        <fullName evidence="1">Uncharacterized protein</fullName>
    </submittedName>
</protein>
<organism evidence="1 2">
    <name type="scientific">Grimontia marina</name>
    <dbReference type="NCBI Taxonomy" id="646534"/>
    <lineage>
        <taxon>Bacteria</taxon>
        <taxon>Pseudomonadati</taxon>
        <taxon>Pseudomonadota</taxon>
        <taxon>Gammaproteobacteria</taxon>
        <taxon>Vibrionales</taxon>
        <taxon>Vibrionaceae</taxon>
        <taxon>Grimontia</taxon>
    </lineage>
</organism>
<reference evidence="2" key="1">
    <citation type="submission" date="2016-02" db="EMBL/GenBank/DDBJ databases">
        <authorList>
            <person name="Rodrigo-Torres Lidia"/>
            <person name="Arahal R.David."/>
        </authorList>
    </citation>
    <scope>NUCLEOTIDE SEQUENCE [LARGE SCALE GENOMIC DNA]</scope>
    <source>
        <strain evidence="2">CECT 8713</strain>
    </source>
</reference>
<dbReference type="Proteomes" id="UP000073601">
    <property type="component" value="Unassembled WGS sequence"/>
</dbReference>
<evidence type="ECO:0000313" key="1">
    <source>
        <dbReference type="EMBL" id="CZF78087.1"/>
    </source>
</evidence>
<accession>A0A128EU23</accession>
<dbReference type="AlphaFoldDB" id="A0A128EU23"/>
<dbReference type="RefSeq" id="WP_062705328.1">
    <property type="nucleotide sequence ID" value="NZ_CAWRCI010000002.1"/>
</dbReference>
<evidence type="ECO:0000313" key="2">
    <source>
        <dbReference type="Proteomes" id="UP000073601"/>
    </source>
</evidence>
<gene>
    <name evidence="1" type="ORF">GMA8713_00442</name>
</gene>